<evidence type="ECO:0000256" key="3">
    <source>
        <dbReference type="ARBA" id="ARBA00022989"/>
    </source>
</evidence>
<feature type="domain" description="HTH cro/C1-type" evidence="7">
    <location>
        <begin position="9"/>
        <end position="63"/>
    </location>
</feature>
<accession>A0ABW5JMH4</accession>
<dbReference type="InterPro" id="IPR019109">
    <property type="entry name" value="MamF_MmsF"/>
</dbReference>
<feature type="transmembrane region" description="Helical" evidence="6">
    <location>
        <begin position="161"/>
        <end position="181"/>
    </location>
</feature>
<dbReference type="Proteomes" id="UP001597460">
    <property type="component" value="Unassembled WGS sequence"/>
</dbReference>
<dbReference type="SUPFAM" id="SSF47413">
    <property type="entry name" value="lambda repressor-like DNA-binding domains"/>
    <property type="match status" value="1"/>
</dbReference>
<evidence type="ECO:0000259" key="7">
    <source>
        <dbReference type="PROSITE" id="PS50943"/>
    </source>
</evidence>
<dbReference type="InterPro" id="IPR010982">
    <property type="entry name" value="Lambda_DNA-bd_dom_sf"/>
</dbReference>
<evidence type="ECO:0000313" key="8">
    <source>
        <dbReference type="EMBL" id="MFD2533321.1"/>
    </source>
</evidence>
<feature type="transmembrane region" description="Helical" evidence="6">
    <location>
        <begin position="76"/>
        <end position="101"/>
    </location>
</feature>
<name>A0ABW5JMH4_9BACT</name>
<evidence type="ECO:0000313" key="9">
    <source>
        <dbReference type="Proteomes" id="UP001597460"/>
    </source>
</evidence>
<keyword evidence="3 6" id="KW-1133">Transmembrane helix</keyword>
<evidence type="ECO:0000256" key="6">
    <source>
        <dbReference type="SAM" id="Phobius"/>
    </source>
</evidence>
<keyword evidence="2 6" id="KW-0812">Transmembrane</keyword>
<proteinExistence type="predicted"/>
<evidence type="ECO:0000256" key="4">
    <source>
        <dbReference type="ARBA" id="ARBA00023125"/>
    </source>
</evidence>
<keyword evidence="4" id="KW-0238">DNA-binding</keyword>
<dbReference type="InterPro" id="IPR001387">
    <property type="entry name" value="Cro/C1-type_HTH"/>
</dbReference>
<evidence type="ECO:0000256" key="5">
    <source>
        <dbReference type="ARBA" id="ARBA00023136"/>
    </source>
</evidence>
<organism evidence="8 9">
    <name type="scientific">Gracilimonas halophila</name>
    <dbReference type="NCBI Taxonomy" id="1834464"/>
    <lineage>
        <taxon>Bacteria</taxon>
        <taxon>Pseudomonadati</taxon>
        <taxon>Balneolota</taxon>
        <taxon>Balneolia</taxon>
        <taxon>Balneolales</taxon>
        <taxon>Balneolaceae</taxon>
        <taxon>Gracilimonas</taxon>
    </lineage>
</organism>
<evidence type="ECO:0000256" key="2">
    <source>
        <dbReference type="ARBA" id="ARBA00022692"/>
    </source>
</evidence>
<dbReference type="PROSITE" id="PS50943">
    <property type="entry name" value="HTH_CROC1"/>
    <property type="match status" value="1"/>
</dbReference>
<comment type="caution">
    <text evidence="8">The sequence shown here is derived from an EMBL/GenBank/DDBJ whole genome shotgun (WGS) entry which is preliminary data.</text>
</comment>
<dbReference type="Pfam" id="PF01381">
    <property type="entry name" value="HTH_3"/>
    <property type="match status" value="1"/>
</dbReference>
<dbReference type="PANTHER" id="PTHR46797">
    <property type="entry name" value="HTH-TYPE TRANSCRIPTIONAL REGULATOR"/>
    <property type="match status" value="1"/>
</dbReference>
<dbReference type="Gene3D" id="1.10.260.40">
    <property type="entry name" value="lambda repressor-like DNA-binding domains"/>
    <property type="match status" value="1"/>
</dbReference>
<comment type="subcellular location">
    <subcellularLocation>
        <location evidence="1">Membrane</location>
        <topology evidence="1">Multi-pass membrane protein</topology>
    </subcellularLocation>
</comment>
<gene>
    <name evidence="8" type="ORF">ACFSVN_12775</name>
</gene>
<dbReference type="SMART" id="SM00530">
    <property type="entry name" value="HTH_XRE"/>
    <property type="match status" value="1"/>
</dbReference>
<evidence type="ECO:0000256" key="1">
    <source>
        <dbReference type="ARBA" id="ARBA00004141"/>
    </source>
</evidence>
<reference evidence="9" key="1">
    <citation type="journal article" date="2019" name="Int. J. Syst. Evol. Microbiol.">
        <title>The Global Catalogue of Microorganisms (GCM) 10K type strain sequencing project: providing services to taxonomists for standard genome sequencing and annotation.</title>
        <authorList>
            <consortium name="The Broad Institute Genomics Platform"/>
            <consortium name="The Broad Institute Genome Sequencing Center for Infectious Disease"/>
            <person name="Wu L."/>
            <person name="Ma J."/>
        </authorList>
    </citation>
    <scope>NUCLEOTIDE SEQUENCE [LARGE SCALE GENOMIC DNA]</scope>
    <source>
        <strain evidence="9">KCTC 52042</strain>
    </source>
</reference>
<dbReference type="InterPro" id="IPR050807">
    <property type="entry name" value="TransReg_Diox_bact_type"/>
</dbReference>
<dbReference type="CDD" id="cd00093">
    <property type="entry name" value="HTH_XRE"/>
    <property type="match status" value="1"/>
</dbReference>
<dbReference type="PANTHER" id="PTHR46797:SF1">
    <property type="entry name" value="METHYLPHOSPHONATE SYNTHASE"/>
    <property type="match status" value="1"/>
</dbReference>
<protein>
    <submittedName>
        <fullName evidence="8">DUF4870 domain-containing protein</fullName>
    </submittedName>
</protein>
<dbReference type="RefSeq" id="WP_390303401.1">
    <property type="nucleotide sequence ID" value="NZ_JBHULI010000025.1"/>
</dbReference>
<keyword evidence="5 6" id="KW-0472">Membrane</keyword>
<dbReference type="Pfam" id="PF09685">
    <property type="entry name" value="MamF_MmsF"/>
    <property type="match status" value="1"/>
</dbReference>
<dbReference type="EMBL" id="JBHULI010000025">
    <property type="protein sequence ID" value="MFD2533321.1"/>
    <property type="molecule type" value="Genomic_DNA"/>
</dbReference>
<feature type="transmembrane region" description="Helical" evidence="6">
    <location>
        <begin position="122"/>
        <end position="141"/>
    </location>
</feature>
<sequence>MSADLAKQIRNIRNQKGFSQEVLAEKTNLSLRTIQRVENAESEPRGDTLLRITEALEVTPDQLLEWNQVEDQSTLVVLNLSAIGFLFTPILGAILPLIIWITKKDRVKNIDEIGKKVINFQLTFAVFIYALESFLYLAPVLELGLNAWLVGLFNYLNIPPFLFQAFIYGIPYIFNLGYIILNTLRIRAGEKINYFPSIRLMR</sequence>
<keyword evidence="9" id="KW-1185">Reference proteome</keyword>